<gene>
    <name evidence="3" type="ORF">BJ991_002062</name>
</gene>
<keyword evidence="4" id="KW-1185">Reference proteome</keyword>
<proteinExistence type="predicted"/>
<dbReference type="EMBL" id="JACCBV010000001">
    <property type="protein sequence ID" value="NYE20034.1"/>
    <property type="molecule type" value="Genomic_DNA"/>
</dbReference>
<evidence type="ECO:0000313" key="3">
    <source>
        <dbReference type="EMBL" id="NYE20034.1"/>
    </source>
</evidence>
<feature type="signal peptide" evidence="2">
    <location>
        <begin position="1"/>
        <end position="27"/>
    </location>
</feature>
<feature type="compositionally biased region" description="Pro residues" evidence="1">
    <location>
        <begin position="43"/>
        <end position="56"/>
    </location>
</feature>
<feature type="chain" id="PRO_5030939779" evidence="2">
    <location>
        <begin position="28"/>
        <end position="195"/>
    </location>
</feature>
<comment type="caution">
    <text evidence="3">The sequence shown here is derived from an EMBL/GenBank/DDBJ whole genome shotgun (WGS) entry which is preliminary data.</text>
</comment>
<evidence type="ECO:0000256" key="1">
    <source>
        <dbReference type="SAM" id="MobiDB-lite"/>
    </source>
</evidence>
<organism evidence="3 4">
    <name type="scientific">Microbacterium immunditiarum</name>
    <dbReference type="NCBI Taxonomy" id="337480"/>
    <lineage>
        <taxon>Bacteria</taxon>
        <taxon>Bacillati</taxon>
        <taxon>Actinomycetota</taxon>
        <taxon>Actinomycetes</taxon>
        <taxon>Micrococcales</taxon>
        <taxon>Microbacteriaceae</taxon>
        <taxon>Microbacterium</taxon>
    </lineage>
</organism>
<dbReference type="PROSITE" id="PS51257">
    <property type="entry name" value="PROKAR_LIPOPROTEIN"/>
    <property type="match status" value="1"/>
</dbReference>
<accession>A0A7Y9KLR0</accession>
<dbReference type="RefSeq" id="WP_179489714.1">
    <property type="nucleotide sequence ID" value="NZ_JACCBV010000001.1"/>
</dbReference>
<evidence type="ECO:0000313" key="4">
    <source>
        <dbReference type="Proteomes" id="UP000576969"/>
    </source>
</evidence>
<feature type="region of interest" description="Disordered" evidence="1">
    <location>
        <begin position="27"/>
        <end position="63"/>
    </location>
</feature>
<keyword evidence="2" id="KW-0732">Signal</keyword>
<sequence>MTRQLPRLGAALVIASAALLVSACGSADPDAAATPETSATSPAPEPTQPEQTPEPAPAGEEADPTCETIIDATTVADFESIGWTSRTDPFYVGSHEMTDGISCVWANFDAPASDHLQLFGWARNDDSEARAAQDELVGQGWIREEAPEGVYITENPQTTIATDDQGYGMTYLFADGSVKLADTKQGLLLITWPKG</sequence>
<feature type="compositionally biased region" description="Low complexity" evidence="1">
    <location>
        <begin position="27"/>
        <end position="42"/>
    </location>
</feature>
<evidence type="ECO:0000256" key="2">
    <source>
        <dbReference type="SAM" id="SignalP"/>
    </source>
</evidence>
<dbReference type="Proteomes" id="UP000576969">
    <property type="component" value="Unassembled WGS sequence"/>
</dbReference>
<name>A0A7Y9KLR0_9MICO</name>
<protein>
    <submittedName>
        <fullName evidence="3">Opacity protein-like surface antigen</fullName>
    </submittedName>
</protein>
<reference evidence="3 4" key="1">
    <citation type="submission" date="2020-07" db="EMBL/GenBank/DDBJ databases">
        <title>Sequencing the genomes of 1000 actinobacteria strains.</title>
        <authorList>
            <person name="Klenk H.-P."/>
        </authorList>
    </citation>
    <scope>NUCLEOTIDE SEQUENCE [LARGE SCALE GENOMIC DNA]</scope>
    <source>
        <strain evidence="3 4">DSM 24662</strain>
    </source>
</reference>
<dbReference type="AlphaFoldDB" id="A0A7Y9KLR0"/>